<dbReference type="Proteomes" id="UP001165960">
    <property type="component" value="Unassembled WGS sequence"/>
</dbReference>
<proteinExistence type="predicted"/>
<reference evidence="1" key="1">
    <citation type="submission" date="2022-04" db="EMBL/GenBank/DDBJ databases">
        <title>Genome of the entomopathogenic fungus Entomophthora muscae.</title>
        <authorList>
            <person name="Elya C."/>
            <person name="Lovett B.R."/>
            <person name="Lee E."/>
            <person name="Macias A.M."/>
            <person name="Hajek A.E."/>
            <person name="De Bivort B.L."/>
            <person name="Kasson M.T."/>
            <person name="De Fine Licht H.H."/>
            <person name="Stajich J.E."/>
        </authorList>
    </citation>
    <scope>NUCLEOTIDE SEQUENCE</scope>
    <source>
        <strain evidence="1">Berkeley</strain>
    </source>
</reference>
<keyword evidence="2" id="KW-1185">Reference proteome</keyword>
<gene>
    <name evidence="1" type="ORF">DSO57_1015187</name>
</gene>
<evidence type="ECO:0000313" key="1">
    <source>
        <dbReference type="EMBL" id="KAJ9058150.1"/>
    </source>
</evidence>
<name>A0ACC2S775_9FUNG</name>
<accession>A0ACC2S775</accession>
<evidence type="ECO:0000313" key="2">
    <source>
        <dbReference type="Proteomes" id="UP001165960"/>
    </source>
</evidence>
<organism evidence="1 2">
    <name type="scientific">Entomophthora muscae</name>
    <dbReference type="NCBI Taxonomy" id="34485"/>
    <lineage>
        <taxon>Eukaryota</taxon>
        <taxon>Fungi</taxon>
        <taxon>Fungi incertae sedis</taxon>
        <taxon>Zoopagomycota</taxon>
        <taxon>Entomophthoromycotina</taxon>
        <taxon>Entomophthoromycetes</taxon>
        <taxon>Entomophthorales</taxon>
        <taxon>Entomophthoraceae</taxon>
        <taxon>Entomophthora</taxon>
    </lineage>
</organism>
<comment type="caution">
    <text evidence="1">The sequence shown here is derived from an EMBL/GenBank/DDBJ whole genome shotgun (WGS) entry which is preliminary data.</text>
</comment>
<dbReference type="EMBL" id="QTSX02005739">
    <property type="protein sequence ID" value="KAJ9058150.1"/>
    <property type="molecule type" value="Genomic_DNA"/>
</dbReference>
<protein>
    <submittedName>
        <fullName evidence="1">Uncharacterized protein</fullName>
    </submittedName>
</protein>
<sequence>MSQIFPSQSSSDSAQTQNSYYEIESSFVGENLLAINSPSCLNDPLLSESASVLLASQIGLDENSSNNSPEVSNSNSVHSQKDETNNPFTQAKELEFKRINIEGGEIVPWDTQDEADSEINPSLKTEPKPDKVEQLKRSNSASSNISSPTTKDPSRPNEAGVAREGLNRHGANKIYFYSSRKPEGSRPNRIFQERYWSNQ</sequence>